<accession>A0A0H3CH07</accession>
<dbReference type="EnsemblBacteria" id="ADF61164">
    <property type="protein sequence ID" value="ADF61164"/>
    <property type="gene ID" value="ECL_01605"/>
</dbReference>
<feature type="transmembrane region" description="Helical" evidence="1">
    <location>
        <begin position="16"/>
        <end position="40"/>
    </location>
</feature>
<keyword evidence="1" id="KW-0812">Transmembrane</keyword>
<keyword evidence="1" id="KW-0472">Membrane</keyword>
<name>A0A0H3CH07_ENTCC</name>
<evidence type="ECO:0000313" key="3">
    <source>
        <dbReference type="Proteomes" id="UP000002363"/>
    </source>
</evidence>
<dbReference type="HOGENOM" id="CLU_2897029_0_0_6"/>
<keyword evidence="1" id="KW-1133">Transmembrane helix</keyword>
<evidence type="ECO:0000256" key="1">
    <source>
        <dbReference type="SAM" id="Phobius"/>
    </source>
</evidence>
<dbReference type="PATRIC" id="fig|716541.4.peg.1823"/>
<evidence type="ECO:0000313" key="2">
    <source>
        <dbReference type="EMBL" id="ADF61164.1"/>
    </source>
</evidence>
<dbReference type="Proteomes" id="UP000002363">
    <property type="component" value="Chromosome"/>
</dbReference>
<dbReference type="KEGG" id="enc:ECL_01605"/>
<keyword evidence="3" id="KW-1185">Reference proteome</keyword>
<reference evidence="2 3" key="1">
    <citation type="journal article" date="2010" name="J. Bacteriol.">
        <title>Complete genome sequence of Enterobacter cloacae subsp. cloacae type strain ATCC 13047.</title>
        <authorList>
            <person name="Ren Y."/>
            <person name="Ren Y."/>
            <person name="Zhou Z."/>
            <person name="Guo X."/>
            <person name="Li Y."/>
            <person name="Feng L."/>
            <person name="Wang L."/>
        </authorList>
    </citation>
    <scope>NUCLEOTIDE SEQUENCE [LARGE SCALE GENOMIC DNA]</scope>
    <source>
        <strain evidence="3">ATCC 13047 / DSM 30054 / NBRC 13535 / NCTC 10005 / WDCM 00083 / NCDC 279-56</strain>
    </source>
</reference>
<organism evidence="2 3">
    <name type="scientific">Enterobacter cloacae subsp. cloacae (strain ATCC 13047 / DSM 30054 / NBRC 13535 / NCTC 10005 / WDCM 00083 / NCDC 279-56)</name>
    <dbReference type="NCBI Taxonomy" id="716541"/>
    <lineage>
        <taxon>Bacteria</taxon>
        <taxon>Pseudomonadati</taxon>
        <taxon>Pseudomonadota</taxon>
        <taxon>Gammaproteobacteria</taxon>
        <taxon>Enterobacterales</taxon>
        <taxon>Enterobacteriaceae</taxon>
        <taxon>Enterobacter</taxon>
        <taxon>Enterobacter cloacae complex</taxon>
    </lineage>
</organism>
<protein>
    <submittedName>
        <fullName evidence="2">Uncharacterized protein</fullName>
    </submittedName>
</protein>
<proteinExistence type="predicted"/>
<gene>
    <name evidence="2" type="ordered locus">ECL_01605</name>
</gene>
<sequence>MPSYNLPSLRNHALTLYTSATACFLATSVIHLPGIIYWSFCQQLNNDKQFAGQLQYNGSSTA</sequence>
<dbReference type="AlphaFoldDB" id="A0A0H3CH07"/>
<dbReference type="EMBL" id="CP001918">
    <property type="protein sequence ID" value="ADF61164.1"/>
    <property type="molecule type" value="Genomic_DNA"/>
</dbReference>